<accession>A0A834MMB3</accession>
<keyword evidence="2" id="KW-1185">Reference proteome</keyword>
<proteinExistence type="predicted"/>
<evidence type="ECO:0000313" key="2">
    <source>
        <dbReference type="Proteomes" id="UP000625711"/>
    </source>
</evidence>
<evidence type="ECO:0000313" key="1">
    <source>
        <dbReference type="EMBL" id="KAF7285600.1"/>
    </source>
</evidence>
<name>A0A834MMB3_RHYFE</name>
<gene>
    <name evidence="1" type="ORF">GWI33_010392</name>
</gene>
<reference evidence="1" key="1">
    <citation type="submission" date="2020-08" db="EMBL/GenBank/DDBJ databases">
        <title>Genome sequencing and assembly of the red palm weevil Rhynchophorus ferrugineus.</title>
        <authorList>
            <person name="Dias G.B."/>
            <person name="Bergman C.M."/>
            <person name="Manee M."/>
        </authorList>
    </citation>
    <scope>NUCLEOTIDE SEQUENCE</scope>
    <source>
        <strain evidence="1">AA-2017</strain>
        <tissue evidence="1">Whole larva</tissue>
    </source>
</reference>
<sequence length="112" mass="12374">MYFDEFPPWRYADGGATIPSSHGKHNYDTVSNYVQKNVAHVSTSPRNASVAAIASVRIILNEATHLPIALTTFLSSVLFPETVLHLLGLLLVTASGRSCCFRRRAWTLTKID</sequence>
<dbReference type="EMBL" id="JAACXV010000050">
    <property type="protein sequence ID" value="KAF7285600.1"/>
    <property type="molecule type" value="Genomic_DNA"/>
</dbReference>
<dbReference type="Proteomes" id="UP000625711">
    <property type="component" value="Unassembled WGS sequence"/>
</dbReference>
<dbReference type="AlphaFoldDB" id="A0A834MMB3"/>
<comment type="caution">
    <text evidence="1">The sequence shown here is derived from an EMBL/GenBank/DDBJ whole genome shotgun (WGS) entry which is preliminary data.</text>
</comment>
<protein>
    <submittedName>
        <fullName evidence="1">Uncharacterized protein</fullName>
    </submittedName>
</protein>
<organism evidence="1 2">
    <name type="scientific">Rhynchophorus ferrugineus</name>
    <name type="common">Red palm weevil</name>
    <name type="synonym">Curculio ferrugineus</name>
    <dbReference type="NCBI Taxonomy" id="354439"/>
    <lineage>
        <taxon>Eukaryota</taxon>
        <taxon>Metazoa</taxon>
        <taxon>Ecdysozoa</taxon>
        <taxon>Arthropoda</taxon>
        <taxon>Hexapoda</taxon>
        <taxon>Insecta</taxon>
        <taxon>Pterygota</taxon>
        <taxon>Neoptera</taxon>
        <taxon>Endopterygota</taxon>
        <taxon>Coleoptera</taxon>
        <taxon>Polyphaga</taxon>
        <taxon>Cucujiformia</taxon>
        <taxon>Curculionidae</taxon>
        <taxon>Dryophthorinae</taxon>
        <taxon>Rhynchophorus</taxon>
    </lineage>
</organism>